<evidence type="ECO:0000313" key="2">
    <source>
        <dbReference type="Proteomes" id="UP000593572"/>
    </source>
</evidence>
<proteinExistence type="predicted"/>
<protein>
    <submittedName>
        <fullName evidence="1">Uncharacterized protein</fullName>
    </submittedName>
</protein>
<organism evidence="1 2">
    <name type="scientific">Gossypium lobatum</name>
    <dbReference type="NCBI Taxonomy" id="34289"/>
    <lineage>
        <taxon>Eukaryota</taxon>
        <taxon>Viridiplantae</taxon>
        <taxon>Streptophyta</taxon>
        <taxon>Embryophyta</taxon>
        <taxon>Tracheophyta</taxon>
        <taxon>Spermatophyta</taxon>
        <taxon>Magnoliopsida</taxon>
        <taxon>eudicotyledons</taxon>
        <taxon>Gunneridae</taxon>
        <taxon>Pentapetalae</taxon>
        <taxon>rosids</taxon>
        <taxon>malvids</taxon>
        <taxon>Malvales</taxon>
        <taxon>Malvaceae</taxon>
        <taxon>Malvoideae</taxon>
        <taxon>Gossypium</taxon>
    </lineage>
</organism>
<gene>
    <name evidence="1" type="ORF">Golob_024478</name>
</gene>
<sequence length="67" mass="7620">MAIIFNYLPDVPLKKKGILVPSFLSSPDRHLDQLSMIVSSINSYLESKTYKKACQALKHQLLVARLF</sequence>
<dbReference type="Proteomes" id="UP000593572">
    <property type="component" value="Unassembled WGS sequence"/>
</dbReference>
<name>A0A7J8NEG8_9ROSI</name>
<dbReference type="AlphaFoldDB" id="A0A7J8NEG8"/>
<accession>A0A7J8NEG8</accession>
<evidence type="ECO:0000313" key="1">
    <source>
        <dbReference type="EMBL" id="MBA0575398.1"/>
    </source>
</evidence>
<comment type="caution">
    <text evidence="1">The sequence shown here is derived from an EMBL/GenBank/DDBJ whole genome shotgun (WGS) entry which is preliminary data.</text>
</comment>
<reference evidence="1 2" key="1">
    <citation type="journal article" date="2019" name="Genome Biol. Evol.">
        <title>Insights into the evolution of the New World diploid cottons (Gossypium, subgenus Houzingenia) based on genome sequencing.</title>
        <authorList>
            <person name="Grover C.E."/>
            <person name="Arick M.A. 2nd"/>
            <person name="Thrash A."/>
            <person name="Conover J.L."/>
            <person name="Sanders W.S."/>
            <person name="Peterson D.G."/>
            <person name="Frelichowski J.E."/>
            <person name="Scheffler J.A."/>
            <person name="Scheffler B.E."/>
            <person name="Wendel J.F."/>
        </authorList>
    </citation>
    <scope>NUCLEOTIDE SEQUENCE [LARGE SCALE GENOMIC DNA]</scope>
    <source>
        <strain evidence="1">157</strain>
        <tissue evidence="1">Leaf</tissue>
    </source>
</reference>
<keyword evidence="2" id="KW-1185">Reference proteome</keyword>
<dbReference type="EMBL" id="JABEZX010173129">
    <property type="protein sequence ID" value="MBA0575398.1"/>
    <property type="molecule type" value="Genomic_DNA"/>
</dbReference>